<dbReference type="STRING" id="1333662.LPB303_02830"/>
<evidence type="ECO:0000256" key="4">
    <source>
        <dbReference type="ARBA" id="ARBA00022989"/>
    </source>
</evidence>
<proteinExistence type="predicted"/>
<feature type="transmembrane region" description="Helical" evidence="6">
    <location>
        <begin position="151"/>
        <end position="172"/>
    </location>
</feature>
<dbReference type="OrthoDB" id="9814608at2"/>
<dbReference type="Pfam" id="PF01554">
    <property type="entry name" value="MatE"/>
    <property type="match status" value="1"/>
</dbReference>
<evidence type="ECO:0000256" key="1">
    <source>
        <dbReference type="ARBA" id="ARBA00004651"/>
    </source>
</evidence>
<evidence type="ECO:0000256" key="6">
    <source>
        <dbReference type="SAM" id="Phobius"/>
    </source>
</evidence>
<feature type="transmembrane region" description="Helical" evidence="6">
    <location>
        <begin position="455"/>
        <end position="473"/>
    </location>
</feature>
<evidence type="ECO:0000256" key="2">
    <source>
        <dbReference type="ARBA" id="ARBA00022475"/>
    </source>
</evidence>
<reference evidence="7 8" key="1">
    <citation type="submission" date="2016-02" db="EMBL/GenBank/DDBJ databases">
        <title>Draft genome sequence of Polaribacter atrinae KACC17473.</title>
        <authorList>
            <person name="Shin S.-K."/>
            <person name="Yi H."/>
        </authorList>
    </citation>
    <scope>NUCLEOTIDE SEQUENCE [LARGE SCALE GENOMIC DNA]</scope>
    <source>
        <strain evidence="7 8">KACC 17473</strain>
    </source>
</reference>
<organism evidence="7 8">
    <name type="scientific">Polaribacter atrinae</name>
    <dbReference type="NCBI Taxonomy" id="1333662"/>
    <lineage>
        <taxon>Bacteria</taxon>
        <taxon>Pseudomonadati</taxon>
        <taxon>Bacteroidota</taxon>
        <taxon>Flavobacteriia</taxon>
        <taxon>Flavobacteriales</taxon>
        <taxon>Flavobacteriaceae</taxon>
    </lineage>
</organism>
<feature type="transmembrane region" description="Helical" evidence="6">
    <location>
        <begin position="433"/>
        <end position="449"/>
    </location>
</feature>
<dbReference type="InterPro" id="IPR002528">
    <property type="entry name" value="MATE_fam"/>
</dbReference>
<dbReference type="EMBL" id="LVWE01000003">
    <property type="protein sequence ID" value="OAD46478.1"/>
    <property type="molecule type" value="Genomic_DNA"/>
</dbReference>
<keyword evidence="5 6" id="KW-0472">Membrane</keyword>
<dbReference type="AlphaFoldDB" id="A0A176TEY6"/>
<feature type="transmembrane region" description="Helical" evidence="6">
    <location>
        <begin position="229"/>
        <end position="245"/>
    </location>
</feature>
<gene>
    <name evidence="7" type="ORF">LPB303_02830</name>
</gene>
<keyword evidence="8" id="KW-1185">Reference proteome</keyword>
<feature type="transmembrane region" description="Helical" evidence="6">
    <location>
        <begin position="374"/>
        <end position="393"/>
    </location>
</feature>
<comment type="caution">
    <text evidence="7">The sequence shown here is derived from an EMBL/GenBank/DDBJ whole genome shotgun (WGS) entry which is preliminary data.</text>
</comment>
<dbReference type="GO" id="GO:0015297">
    <property type="term" value="F:antiporter activity"/>
    <property type="evidence" value="ECO:0007669"/>
    <property type="project" value="InterPro"/>
</dbReference>
<dbReference type="GO" id="GO:0005886">
    <property type="term" value="C:plasma membrane"/>
    <property type="evidence" value="ECO:0007669"/>
    <property type="project" value="UniProtKB-SubCell"/>
</dbReference>
<feature type="transmembrane region" description="Helical" evidence="6">
    <location>
        <begin position="12"/>
        <end position="28"/>
    </location>
</feature>
<feature type="transmembrane region" description="Helical" evidence="6">
    <location>
        <begin position="119"/>
        <end position="139"/>
    </location>
</feature>
<keyword evidence="4 6" id="KW-1133">Transmembrane helix</keyword>
<evidence type="ECO:0000256" key="3">
    <source>
        <dbReference type="ARBA" id="ARBA00022692"/>
    </source>
</evidence>
<keyword evidence="3 6" id="KW-0812">Transmembrane</keyword>
<dbReference type="GO" id="GO:0042910">
    <property type="term" value="F:xenobiotic transmembrane transporter activity"/>
    <property type="evidence" value="ECO:0007669"/>
    <property type="project" value="InterPro"/>
</dbReference>
<protein>
    <submittedName>
        <fullName evidence="7">Polysaccharide biosynthesis protein</fullName>
    </submittedName>
</protein>
<feature type="transmembrane region" description="Helical" evidence="6">
    <location>
        <begin position="192"/>
        <end position="217"/>
    </location>
</feature>
<feature type="transmembrane region" description="Helical" evidence="6">
    <location>
        <begin position="79"/>
        <end position="99"/>
    </location>
</feature>
<dbReference type="RefSeq" id="WP_068447890.1">
    <property type="nucleotide sequence ID" value="NZ_CP150660.1"/>
</dbReference>
<feature type="transmembrane region" description="Helical" evidence="6">
    <location>
        <begin position="265"/>
        <end position="286"/>
    </location>
</feature>
<sequence length="484" mass="56065">MSSLKRFFKDTIIYGIAAVLPRAINIFLVKLHTSTLDAEKYAVNTDYYVYAAYLNALLTFGMETAFFRFFSKEKEKGKVVSTSFISLLISTLIFFFLALFFNDEIAVFFGFKNPLFFKLLVYTITLDTLVVVPFAYLRVTNKPLKFTAIKLINIGVFTILNVFFLWFVPYAIKNGISLPEAIVNYYNNYPKVIHIFVAGTVASLSTFILLFPSIFKFKFEFDITLFKRMFKYSFPIMIGSLAFVTNENLDKLLLGDILGEKQMGIYAACYKLGVFMTLYIMAFRLGAEPFFFNNADKKNAKETYSKVLTWFTIFGSFFMLIVVVFIDLFAQILLGKPEYFTALSIVPIILLANLFLGIYNNLSIWYKLTDKTKYGMYFSIVGAFITIIFNLIMIPKIGFMASAWATLIAFGTMMVLSYFVGKKHYPVNYKLKKIAYYLVFSIVFEWISFTLFRGQYWFSIVTILLFFGLIYYNEKEEIKQILKR</sequence>
<feature type="transmembrane region" description="Helical" evidence="6">
    <location>
        <begin position="399"/>
        <end position="421"/>
    </location>
</feature>
<dbReference type="InterPro" id="IPR050833">
    <property type="entry name" value="Poly_Biosynth_Transport"/>
</dbReference>
<evidence type="ECO:0000313" key="8">
    <source>
        <dbReference type="Proteomes" id="UP000076923"/>
    </source>
</evidence>
<dbReference type="PANTHER" id="PTHR30250:SF11">
    <property type="entry name" value="O-ANTIGEN TRANSPORTER-RELATED"/>
    <property type="match status" value="1"/>
</dbReference>
<dbReference type="Proteomes" id="UP000076923">
    <property type="component" value="Unassembled WGS sequence"/>
</dbReference>
<keyword evidence="2" id="KW-1003">Cell membrane</keyword>
<feature type="transmembrane region" description="Helical" evidence="6">
    <location>
        <begin position="48"/>
        <end position="67"/>
    </location>
</feature>
<feature type="transmembrane region" description="Helical" evidence="6">
    <location>
        <begin position="339"/>
        <end position="362"/>
    </location>
</feature>
<comment type="subcellular location">
    <subcellularLocation>
        <location evidence="1">Cell membrane</location>
        <topology evidence="1">Multi-pass membrane protein</topology>
    </subcellularLocation>
</comment>
<name>A0A176TEY6_9FLAO</name>
<feature type="transmembrane region" description="Helical" evidence="6">
    <location>
        <begin position="307"/>
        <end position="333"/>
    </location>
</feature>
<accession>A0A176TEY6</accession>
<dbReference type="PANTHER" id="PTHR30250">
    <property type="entry name" value="PST FAMILY PREDICTED COLANIC ACID TRANSPORTER"/>
    <property type="match status" value="1"/>
</dbReference>
<evidence type="ECO:0000313" key="7">
    <source>
        <dbReference type="EMBL" id="OAD46478.1"/>
    </source>
</evidence>
<evidence type="ECO:0000256" key="5">
    <source>
        <dbReference type="ARBA" id="ARBA00023136"/>
    </source>
</evidence>